<evidence type="ECO:0000313" key="2">
    <source>
        <dbReference type="Proteomes" id="UP000185544"/>
    </source>
</evidence>
<protein>
    <submittedName>
        <fullName evidence="1">Uncharacterized protein</fullName>
    </submittedName>
</protein>
<dbReference type="AlphaFoldDB" id="A0A1L6MVG7"/>
<gene>
    <name evidence="1" type="ORF">BCY86_01600</name>
</gene>
<organism evidence="1 2">
    <name type="scientific">Pajaroellobacter abortibovis</name>
    <dbReference type="NCBI Taxonomy" id="1882918"/>
    <lineage>
        <taxon>Bacteria</taxon>
        <taxon>Pseudomonadati</taxon>
        <taxon>Myxococcota</taxon>
        <taxon>Polyangia</taxon>
        <taxon>Polyangiales</taxon>
        <taxon>Polyangiaceae</taxon>
    </lineage>
</organism>
<name>A0A1L6MVG7_9BACT</name>
<reference evidence="1 2" key="1">
    <citation type="submission" date="2016-08" db="EMBL/GenBank/DDBJ databases">
        <title>Identification and validation of antigenic proteins from Pajaroellobacter abortibovis using de-novo genome sequence assembly and reverse vaccinology.</title>
        <authorList>
            <person name="Welly B.T."/>
            <person name="Miller M.R."/>
            <person name="Stott J.L."/>
            <person name="Blanchard M.T."/>
            <person name="Islas-Trejo A.D."/>
            <person name="O'Rourke S.M."/>
            <person name="Young A.E."/>
            <person name="Medrano J.F."/>
            <person name="Van Eenennaam A.L."/>
        </authorList>
    </citation>
    <scope>NUCLEOTIDE SEQUENCE [LARGE SCALE GENOMIC DNA]</scope>
    <source>
        <strain evidence="1 2">BTF92-0548A/99-0131</strain>
    </source>
</reference>
<dbReference type="KEGG" id="pabo:BCY86_01600"/>
<proteinExistence type="predicted"/>
<dbReference type="RefSeq" id="WP_075276163.1">
    <property type="nucleotide sequence ID" value="NZ_CP016908.1"/>
</dbReference>
<accession>A0A1L6MVG7</accession>
<evidence type="ECO:0000313" key="1">
    <source>
        <dbReference type="EMBL" id="APR99516.1"/>
    </source>
</evidence>
<dbReference type="STRING" id="1882918.BCY86_01600"/>
<dbReference type="EMBL" id="CP016908">
    <property type="protein sequence ID" value="APR99516.1"/>
    <property type="molecule type" value="Genomic_DNA"/>
</dbReference>
<dbReference type="Proteomes" id="UP000185544">
    <property type="component" value="Chromosome"/>
</dbReference>
<keyword evidence="2" id="KW-1185">Reference proteome</keyword>
<sequence length="90" mass="10148">MPQQVRKSKSVLITRGPGSYESAWKVLAYPNKTLHLKLKQQRGSGMVDSILMQGSTDFGIDEAAVHFTKREVFVDFLEGALSFSFLYHII</sequence>